<keyword evidence="5 12" id="KW-0560">Oxidoreductase</keyword>
<evidence type="ECO:0000256" key="9">
    <source>
        <dbReference type="ARBA" id="ARBA00055835"/>
    </source>
</evidence>
<dbReference type="InterPro" id="IPR026992">
    <property type="entry name" value="DIOX_N"/>
</dbReference>
<feature type="domain" description="Fe2OG dioxygenase" evidence="13">
    <location>
        <begin position="171"/>
        <end position="276"/>
    </location>
</feature>
<evidence type="ECO:0000256" key="5">
    <source>
        <dbReference type="ARBA" id="ARBA00023002"/>
    </source>
</evidence>
<accession>A0A4D6NDA8</accession>
<dbReference type="EMBL" id="CP039354">
    <property type="protein sequence ID" value="QCE10519.1"/>
    <property type="molecule type" value="Genomic_DNA"/>
</dbReference>
<dbReference type="PANTHER" id="PTHR47990">
    <property type="entry name" value="2-OXOGLUTARATE (2OG) AND FE(II)-DEPENDENT OXYGENASE SUPERFAMILY PROTEIN-RELATED"/>
    <property type="match status" value="1"/>
</dbReference>
<evidence type="ECO:0000313" key="14">
    <source>
        <dbReference type="EMBL" id="QCE10519.1"/>
    </source>
</evidence>
<evidence type="ECO:0000256" key="6">
    <source>
        <dbReference type="ARBA" id="ARBA00023004"/>
    </source>
</evidence>
<proteinExistence type="inferred from homology"/>
<dbReference type="AlphaFoldDB" id="A0A4D6NDA8"/>
<evidence type="ECO:0000256" key="8">
    <source>
        <dbReference type="ARBA" id="ARBA00052204"/>
    </source>
</evidence>
<organism evidence="14 15">
    <name type="scientific">Vigna unguiculata</name>
    <name type="common">Cowpea</name>
    <dbReference type="NCBI Taxonomy" id="3917"/>
    <lineage>
        <taxon>Eukaryota</taxon>
        <taxon>Viridiplantae</taxon>
        <taxon>Streptophyta</taxon>
        <taxon>Embryophyta</taxon>
        <taxon>Tracheophyta</taxon>
        <taxon>Spermatophyta</taxon>
        <taxon>Magnoliopsida</taxon>
        <taxon>eudicotyledons</taxon>
        <taxon>Gunneridae</taxon>
        <taxon>Pentapetalae</taxon>
        <taxon>rosids</taxon>
        <taxon>fabids</taxon>
        <taxon>Fabales</taxon>
        <taxon>Fabaceae</taxon>
        <taxon>Papilionoideae</taxon>
        <taxon>50 kb inversion clade</taxon>
        <taxon>NPAAA clade</taxon>
        <taxon>indigoferoid/millettioid clade</taxon>
        <taxon>Phaseoleae</taxon>
        <taxon>Vigna</taxon>
    </lineage>
</organism>
<evidence type="ECO:0000256" key="11">
    <source>
        <dbReference type="ARBA" id="ARBA00066708"/>
    </source>
</evidence>
<comment type="function">
    <text evidence="9">Catalyzes the 2-beta-hydroxylation of several biologically active gibberellins, leading to the homeostatic regulation of their endogenous level. Catabolism of gibberellins (GAs) plays a central role in plant development. Converts GA9/GA20 to GA51/GA29 and GA4/GA1 to GA34/GA8.</text>
</comment>
<sequence length="327" mass="36830">MASLSKTTTEQYSYIKNCMASTFASTIPIVDLSKPDAKTLIVNACEEFGFFKVINHGVPMEAISQLETEALKFFSLPLNEKEKAGHPNPFGYGSKRIGPNGDVGWVEYLLLNKNQEHDFTLNGKNHEKFRCLLNSYMCSVKKMACDILELMAEGLKIQQKNAFSKLLRDKESDSIFRVNHYPACPEVAVNGQNMIGFGEHTDPQIISLLRSNNTSGLQIYLRDGSWISVPPDHNSFFINVGDSLQVMTNGRFRSVRHRVLANGFKSRLSMIYFGGPPLSEKIAPLPSLMKGKESLYKEFTWFEYKNSTYGSRLADNRLGHFERIAAS</sequence>
<evidence type="ECO:0000256" key="3">
    <source>
        <dbReference type="ARBA" id="ARBA00022723"/>
    </source>
</evidence>
<evidence type="ECO:0000256" key="2">
    <source>
        <dbReference type="ARBA" id="ARBA00004972"/>
    </source>
</evidence>
<dbReference type="Pfam" id="PF14226">
    <property type="entry name" value="DIOX_N"/>
    <property type="match status" value="1"/>
</dbReference>
<dbReference type="GO" id="GO:0046872">
    <property type="term" value="F:metal ion binding"/>
    <property type="evidence" value="ECO:0007669"/>
    <property type="project" value="UniProtKB-KW"/>
</dbReference>
<evidence type="ECO:0000256" key="7">
    <source>
        <dbReference type="ARBA" id="ARBA00037909"/>
    </source>
</evidence>
<comment type="cofactor">
    <cofactor evidence="1">
        <name>Fe cation</name>
        <dbReference type="ChEBI" id="CHEBI:24875"/>
    </cofactor>
</comment>
<comment type="catalytic activity">
    <reaction evidence="8">
        <text>gibberellin A1 + 2-oxoglutarate + O2 = gibberellin A8 + succinate + CO2</text>
        <dbReference type="Rhea" id="RHEA:15005"/>
        <dbReference type="ChEBI" id="CHEBI:15379"/>
        <dbReference type="ChEBI" id="CHEBI:16526"/>
        <dbReference type="ChEBI" id="CHEBI:16810"/>
        <dbReference type="ChEBI" id="CHEBI:30031"/>
        <dbReference type="ChEBI" id="CHEBI:58524"/>
        <dbReference type="ChEBI" id="CHEBI:58594"/>
        <dbReference type="EC" id="1.14.11.13"/>
    </reaction>
</comment>
<keyword evidence="6 12" id="KW-0408">Iron</keyword>
<dbReference type="Gene3D" id="2.60.120.330">
    <property type="entry name" value="B-lactam Antibiotic, Isopenicillin N Synthase, Chain"/>
    <property type="match status" value="1"/>
</dbReference>
<comment type="pathway">
    <text evidence="2">Hormone biosynthesis.</text>
</comment>
<keyword evidence="4" id="KW-0223">Dioxygenase</keyword>
<evidence type="ECO:0000256" key="4">
    <source>
        <dbReference type="ARBA" id="ARBA00022964"/>
    </source>
</evidence>
<evidence type="ECO:0000256" key="10">
    <source>
        <dbReference type="ARBA" id="ARBA00061282"/>
    </source>
</evidence>
<reference evidence="14 15" key="1">
    <citation type="submission" date="2019-04" db="EMBL/GenBank/DDBJ databases">
        <title>An improved genome assembly and genetic linkage map for asparagus bean, Vigna unguiculata ssp. sesquipedialis.</title>
        <authorList>
            <person name="Xia Q."/>
            <person name="Zhang R."/>
            <person name="Dong Y."/>
        </authorList>
    </citation>
    <scope>NUCLEOTIDE SEQUENCE [LARGE SCALE GENOMIC DNA]</scope>
    <source>
        <tissue evidence="14">Leaf</tissue>
    </source>
</reference>
<dbReference type="OrthoDB" id="288590at2759"/>
<comment type="similarity">
    <text evidence="10">Belongs to the iron/ascorbate-dependent oxidoreductase family. GA2OX subfamily.</text>
</comment>
<dbReference type="PROSITE" id="PS51471">
    <property type="entry name" value="FE2OG_OXY"/>
    <property type="match status" value="1"/>
</dbReference>
<name>A0A4D6NDA8_VIGUN</name>
<evidence type="ECO:0000259" key="13">
    <source>
        <dbReference type="PROSITE" id="PS51471"/>
    </source>
</evidence>
<evidence type="ECO:0000256" key="12">
    <source>
        <dbReference type="RuleBase" id="RU003682"/>
    </source>
</evidence>
<keyword evidence="15" id="KW-1185">Reference proteome</keyword>
<dbReference type="SUPFAM" id="SSF51197">
    <property type="entry name" value="Clavaminate synthase-like"/>
    <property type="match status" value="1"/>
</dbReference>
<gene>
    <name evidence="14" type="ORF">DEO72_LG10g1749</name>
</gene>
<protein>
    <recommendedName>
        <fullName evidence="11">gibberellin 2beta-dioxygenase</fullName>
        <ecNumber evidence="11">1.14.11.13</ecNumber>
    </recommendedName>
</protein>
<dbReference type="Proteomes" id="UP000501690">
    <property type="component" value="Linkage Group LG10"/>
</dbReference>
<dbReference type="InterPro" id="IPR005123">
    <property type="entry name" value="Oxoglu/Fe-dep_dioxygenase_dom"/>
</dbReference>
<dbReference type="Gramene" id="Vigun05g170600.1.v1.2">
    <property type="protein sequence ID" value="Vigun05g170600.1.v1.2"/>
    <property type="gene ID" value="Vigun05g170600.v1.2"/>
</dbReference>
<dbReference type="Pfam" id="PF03171">
    <property type="entry name" value="2OG-FeII_Oxy"/>
    <property type="match status" value="1"/>
</dbReference>
<evidence type="ECO:0000256" key="1">
    <source>
        <dbReference type="ARBA" id="ARBA00001962"/>
    </source>
</evidence>
<dbReference type="FunFam" id="2.60.120.330:FF:000014">
    <property type="entry name" value="Gibberellin 2-beta-dioxygenase 1"/>
    <property type="match status" value="1"/>
</dbReference>
<dbReference type="InterPro" id="IPR027443">
    <property type="entry name" value="IPNS-like_sf"/>
</dbReference>
<dbReference type="InterPro" id="IPR044861">
    <property type="entry name" value="IPNS-like_FE2OG_OXY"/>
</dbReference>
<dbReference type="EC" id="1.14.11.13" evidence="11"/>
<keyword evidence="3 12" id="KW-0479">Metal-binding</keyword>
<comment type="pathway">
    <text evidence="7">Plant hormone biosynthesis; gibberellin biosynthesis.</text>
</comment>
<dbReference type="GO" id="GO:0045543">
    <property type="term" value="F:gibberellin 2-beta-dioxygenase activity"/>
    <property type="evidence" value="ECO:0007669"/>
    <property type="project" value="UniProtKB-EC"/>
</dbReference>
<dbReference type="InterPro" id="IPR050231">
    <property type="entry name" value="Iron_ascorbate_oxido_reductase"/>
</dbReference>
<evidence type="ECO:0000313" key="15">
    <source>
        <dbReference type="Proteomes" id="UP000501690"/>
    </source>
</evidence>